<evidence type="ECO:0000256" key="7">
    <source>
        <dbReference type="SAM" id="Phobius"/>
    </source>
</evidence>
<evidence type="ECO:0008006" key="10">
    <source>
        <dbReference type="Google" id="ProtNLM"/>
    </source>
</evidence>
<evidence type="ECO:0000256" key="4">
    <source>
        <dbReference type="ARBA" id="ARBA00022989"/>
    </source>
</evidence>
<feature type="binding site" evidence="6">
    <location>
        <position position="265"/>
    </location>
    <ligand>
        <name>Zn(2+)</name>
        <dbReference type="ChEBI" id="CHEBI:29105"/>
    </ligand>
</feature>
<dbReference type="Pfam" id="PF03006">
    <property type="entry name" value="HlyIII"/>
    <property type="match status" value="1"/>
</dbReference>
<dbReference type="EnsemblMetazoa" id="SMAR013317-RA">
    <property type="protein sequence ID" value="SMAR013317-PA"/>
    <property type="gene ID" value="SMAR013317"/>
</dbReference>
<dbReference type="InterPro" id="IPR004254">
    <property type="entry name" value="AdipoR/HlyIII-related"/>
</dbReference>
<keyword evidence="5 7" id="KW-0472">Membrane</keyword>
<dbReference type="PANTHER" id="PTHR20855">
    <property type="entry name" value="ADIPOR/PROGESTIN RECEPTOR-RELATED"/>
    <property type="match status" value="1"/>
</dbReference>
<dbReference type="AlphaFoldDB" id="T1JHI6"/>
<comment type="subcellular location">
    <subcellularLocation>
        <location evidence="1">Membrane</location>
        <topology evidence="1">Multi-pass membrane protein</topology>
    </subcellularLocation>
</comment>
<dbReference type="GO" id="GO:0046872">
    <property type="term" value="F:metal ion binding"/>
    <property type="evidence" value="ECO:0007669"/>
    <property type="project" value="UniProtKB-KW"/>
</dbReference>
<evidence type="ECO:0000256" key="1">
    <source>
        <dbReference type="ARBA" id="ARBA00004141"/>
    </source>
</evidence>
<evidence type="ECO:0000256" key="6">
    <source>
        <dbReference type="PIRSR" id="PIRSR604254-1"/>
    </source>
</evidence>
<dbReference type="EMBL" id="JH431331">
    <property type="status" value="NOT_ANNOTATED_CDS"/>
    <property type="molecule type" value="Genomic_DNA"/>
</dbReference>
<keyword evidence="9" id="KW-1185">Reference proteome</keyword>
<dbReference type="HOGENOM" id="CLU_023075_0_1_1"/>
<sequence>MATVVHRTCNAVTEDNDARTDVKYETPVKNGAQLLSLPDVPLYLQFNRYIFTGYRPQMSWYECLKSLFYWHNETLNILTHGIPLVFLVLSIPAMLPWHQITIPVLPYTHVLATISPWLGSFIYHVFMNHHKGENLYYCLLRLDMFGIWVTQSLGALTTVSASTFCLGAFLRYCILASYTFLSAIALYKALVAADPWQRRLSFTLQFCFRIVLFCIRLSPFGGGDPASIAHVFLQDFLSVIGGAIGATQVPERWLPGRVDSVGNSHHIMHVLVVIAIVHMHIAARNDLLWMSSNYCT</sequence>
<feature type="binding site" evidence="6">
    <location>
        <position position="269"/>
    </location>
    <ligand>
        <name>Zn(2+)</name>
        <dbReference type="ChEBI" id="CHEBI:29105"/>
    </ligand>
</feature>
<dbReference type="GO" id="GO:0016020">
    <property type="term" value="C:membrane"/>
    <property type="evidence" value="ECO:0007669"/>
    <property type="project" value="UniProtKB-SubCell"/>
</dbReference>
<dbReference type="PANTHER" id="PTHR20855:SF138">
    <property type="entry name" value="PROGESTIN AND ADIPOQ RECEPTOR FAMILY MEMBER 4"/>
    <property type="match status" value="1"/>
</dbReference>
<evidence type="ECO:0000256" key="3">
    <source>
        <dbReference type="ARBA" id="ARBA00022692"/>
    </source>
</evidence>
<keyword evidence="6" id="KW-0479">Metal-binding</keyword>
<dbReference type="Proteomes" id="UP000014500">
    <property type="component" value="Unassembled WGS sequence"/>
</dbReference>
<proteinExistence type="inferred from homology"/>
<comment type="similarity">
    <text evidence="2">Belongs to the ADIPOR family.</text>
</comment>
<evidence type="ECO:0000313" key="8">
    <source>
        <dbReference type="EnsemblMetazoa" id="SMAR013317-PA"/>
    </source>
</evidence>
<reference evidence="8" key="2">
    <citation type="submission" date="2015-02" db="UniProtKB">
        <authorList>
            <consortium name="EnsemblMetazoa"/>
        </authorList>
    </citation>
    <scope>IDENTIFICATION</scope>
</reference>
<feature type="binding site" evidence="6">
    <location>
        <position position="124"/>
    </location>
    <ligand>
        <name>Zn(2+)</name>
        <dbReference type="ChEBI" id="CHEBI:29105"/>
    </ligand>
</feature>
<protein>
    <recommendedName>
        <fullName evidence="10">Progestin and adipoQ receptor family member 4</fullName>
    </recommendedName>
</protein>
<feature type="transmembrane region" description="Helical" evidence="7">
    <location>
        <begin position="107"/>
        <end position="126"/>
    </location>
</feature>
<reference evidence="9" key="1">
    <citation type="submission" date="2011-05" db="EMBL/GenBank/DDBJ databases">
        <authorList>
            <person name="Richards S.R."/>
            <person name="Qu J."/>
            <person name="Jiang H."/>
            <person name="Jhangiani S.N."/>
            <person name="Agravi P."/>
            <person name="Goodspeed R."/>
            <person name="Gross S."/>
            <person name="Mandapat C."/>
            <person name="Jackson L."/>
            <person name="Mathew T."/>
            <person name="Pu L."/>
            <person name="Thornton R."/>
            <person name="Saada N."/>
            <person name="Wilczek-Boney K.B."/>
            <person name="Lee S."/>
            <person name="Kovar C."/>
            <person name="Wu Y."/>
            <person name="Scherer S.E."/>
            <person name="Worley K.C."/>
            <person name="Muzny D.M."/>
            <person name="Gibbs R."/>
        </authorList>
    </citation>
    <scope>NUCLEOTIDE SEQUENCE</scope>
    <source>
        <strain evidence="9">Brora</strain>
    </source>
</reference>
<keyword evidence="4 7" id="KW-1133">Transmembrane helix</keyword>
<evidence type="ECO:0000256" key="2">
    <source>
        <dbReference type="ARBA" id="ARBA00007018"/>
    </source>
</evidence>
<dbReference type="PhylomeDB" id="T1JHI6"/>
<keyword evidence="6" id="KW-0862">Zinc</keyword>
<evidence type="ECO:0000256" key="5">
    <source>
        <dbReference type="ARBA" id="ARBA00023136"/>
    </source>
</evidence>
<dbReference type="OMA" id="HHACPPD"/>
<accession>T1JHI6</accession>
<dbReference type="eggNOG" id="KOG0748">
    <property type="taxonomic scope" value="Eukaryota"/>
</dbReference>
<evidence type="ECO:0000313" key="9">
    <source>
        <dbReference type="Proteomes" id="UP000014500"/>
    </source>
</evidence>
<dbReference type="GO" id="GO:0038023">
    <property type="term" value="F:signaling receptor activity"/>
    <property type="evidence" value="ECO:0007669"/>
    <property type="project" value="TreeGrafter"/>
</dbReference>
<keyword evidence="3 7" id="KW-0812">Transmembrane</keyword>
<feature type="transmembrane region" description="Helical" evidence="7">
    <location>
        <begin position="75"/>
        <end position="95"/>
    </location>
</feature>
<feature type="transmembrane region" description="Helical" evidence="7">
    <location>
        <begin position="169"/>
        <end position="190"/>
    </location>
</feature>
<dbReference type="STRING" id="126957.T1JHI6"/>
<organism evidence="8 9">
    <name type="scientific">Strigamia maritima</name>
    <name type="common">European centipede</name>
    <name type="synonym">Geophilus maritimus</name>
    <dbReference type="NCBI Taxonomy" id="126957"/>
    <lineage>
        <taxon>Eukaryota</taxon>
        <taxon>Metazoa</taxon>
        <taxon>Ecdysozoa</taxon>
        <taxon>Arthropoda</taxon>
        <taxon>Myriapoda</taxon>
        <taxon>Chilopoda</taxon>
        <taxon>Pleurostigmophora</taxon>
        <taxon>Geophilomorpha</taxon>
        <taxon>Linotaeniidae</taxon>
        <taxon>Strigamia</taxon>
    </lineage>
</organism>
<name>T1JHI6_STRMM</name>